<evidence type="ECO:0000313" key="3">
    <source>
        <dbReference type="Proteomes" id="UP000054928"/>
    </source>
</evidence>
<organism evidence="2 3">
    <name type="scientific">Plasmopara halstedii</name>
    <name type="common">Downy mildew of sunflower</name>
    <dbReference type="NCBI Taxonomy" id="4781"/>
    <lineage>
        <taxon>Eukaryota</taxon>
        <taxon>Sar</taxon>
        <taxon>Stramenopiles</taxon>
        <taxon>Oomycota</taxon>
        <taxon>Peronosporomycetes</taxon>
        <taxon>Peronosporales</taxon>
        <taxon>Peronosporaceae</taxon>
        <taxon>Plasmopara</taxon>
    </lineage>
</organism>
<feature type="compositionally biased region" description="Polar residues" evidence="1">
    <location>
        <begin position="25"/>
        <end position="39"/>
    </location>
</feature>
<evidence type="ECO:0000313" key="2">
    <source>
        <dbReference type="EMBL" id="CEG43114.1"/>
    </source>
</evidence>
<dbReference type="GeneID" id="36408386"/>
<protein>
    <submittedName>
        <fullName evidence="2">Uncharacterized protein</fullName>
    </submittedName>
</protein>
<dbReference type="AlphaFoldDB" id="A0A0P1API4"/>
<feature type="region of interest" description="Disordered" evidence="1">
    <location>
        <begin position="1"/>
        <end position="49"/>
    </location>
</feature>
<dbReference type="EMBL" id="CCYD01000653">
    <property type="protein sequence ID" value="CEG43114.1"/>
    <property type="molecule type" value="Genomic_DNA"/>
</dbReference>
<sequence>MPYHPDNLRRNGQTNPIRHLRATRAVSTRATIGKGSQPNPREVYHDASS</sequence>
<name>A0A0P1API4_PLAHL</name>
<proteinExistence type="predicted"/>
<dbReference type="Proteomes" id="UP000054928">
    <property type="component" value="Unassembled WGS sequence"/>
</dbReference>
<dbReference type="RefSeq" id="XP_024579483.1">
    <property type="nucleotide sequence ID" value="XM_024729069.1"/>
</dbReference>
<reference evidence="3" key="1">
    <citation type="submission" date="2014-09" db="EMBL/GenBank/DDBJ databases">
        <authorList>
            <person name="Sharma Rahul"/>
            <person name="Thines Marco"/>
        </authorList>
    </citation>
    <scope>NUCLEOTIDE SEQUENCE [LARGE SCALE GENOMIC DNA]</scope>
</reference>
<accession>A0A0P1API4</accession>
<keyword evidence="3" id="KW-1185">Reference proteome</keyword>
<evidence type="ECO:0000256" key="1">
    <source>
        <dbReference type="SAM" id="MobiDB-lite"/>
    </source>
</evidence>